<comment type="caution">
    <text evidence="5">The sequence shown here is derived from an EMBL/GenBank/DDBJ whole genome shotgun (WGS) entry which is preliminary data.</text>
</comment>
<evidence type="ECO:0000256" key="2">
    <source>
        <dbReference type="ARBA" id="ARBA00023125"/>
    </source>
</evidence>
<dbReference type="AlphaFoldDB" id="A0A9X3UF68"/>
<dbReference type="EMBL" id="JAPJZI010000001">
    <property type="protein sequence ID" value="MDA5397230.1"/>
    <property type="molecule type" value="Genomic_DNA"/>
</dbReference>
<dbReference type="PANTHER" id="PTHR42756:SF1">
    <property type="entry name" value="TRANSCRIPTIONAL REPRESSOR OF EMRAB OPERON"/>
    <property type="match status" value="1"/>
</dbReference>
<accession>A0A9X3UF68</accession>
<dbReference type="Gene3D" id="1.10.10.10">
    <property type="entry name" value="Winged helix-like DNA-binding domain superfamily/Winged helix DNA-binding domain"/>
    <property type="match status" value="1"/>
</dbReference>
<evidence type="ECO:0000259" key="4">
    <source>
        <dbReference type="PROSITE" id="PS50995"/>
    </source>
</evidence>
<organism evidence="5 6">
    <name type="scientific">Hoeflea prorocentri</name>
    <dbReference type="NCBI Taxonomy" id="1922333"/>
    <lineage>
        <taxon>Bacteria</taxon>
        <taxon>Pseudomonadati</taxon>
        <taxon>Pseudomonadota</taxon>
        <taxon>Alphaproteobacteria</taxon>
        <taxon>Hyphomicrobiales</taxon>
        <taxon>Rhizobiaceae</taxon>
        <taxon>Hoeflea</taxon>
    </lineage>
</organism>
<proteinExistence type="predicted"/>
<dbReference type="GO" id="GO:0003700">
    <property type="term" value="F:DNA-binding transcription factor activity"/>
    <property type="evidence" value="ECO:0007669"/>
    <property type="project" value="InterPro"/>
</dbReference>
<keyword evidence="2" id="KW-0238">DNA-binding</keyword>
<dbReference type="PROSITE" id="PS50995">
    <property type="entry name" value="HTH_MARR_2"/>
    <property type="match status" value="1"/>
</dbReference>
<dbReference type="PRINTS" id="PR00598">
    <property type="entry name" value="HTHMARR"/>
</dbReference>
<reference evidence="5" key="1">
    <citation type="submission" date="2022-11" db="EMBL/GenBank/DDBJ databases">
        <title>Draft genome sequence of Hoeflea poritis E7-10 and Hoeflea prorocentri PM5-8, separated from scleractinian coral Porites lutea and marine dinoflagellate.</title>
        <authorList>
            <person name="Zhang G."/>
            <person name="Wei Q."/>
            <person name="Cai L."/>
        </authorList>
    </citation>
    <scope>NUCLEOTIDE SEQUENCE</scope>
    <source>
        <strain evidence="5">PM5-8</strain>
    </source>
</reference>
<protein>
    <submittedName>
        <fullName evidence="5">MarR family transcriptional regulator</fullName>
    </submittedName>
</protein>
<name>A0A9X3UF68_9HYPH</name>
<feature type="domain" description="HTH marR-type" evidence="4">
    <location>
        <begin position="13"/>
        <end position="145"/>
    </location>
</feature>
<evidence type="ECO:0000313" key="6">
    <source>
        <dbReference type="Proteomes" id="UP001151234"/>
    </source>
</evidence>
<keyword evidence="1" id="KW-0805">Transcription regulation</keyword>
<dbReference type="InterPro" id="IPR036388">
    <property type="entry name" value="WH-like_DNA-bd_sf"/>
</dbReference>
<keyword evidence="6" id="KW-1185">Reference proteome</keyword>
<dbReference type="InterPro" id="IPR036390">
    <property type="entry name" value="WH_DNA-bd_sf"/>
</dbReference>
<dbReference type="Proteomes" id="UP001151234">
    <property type="component" value="Unassembled WGS sequence"/>
</dbReference>
<dbReference type="Pfam" id="PF01047">
    <property type="entry name" value="MarR"/>
    <property type="match status" value="1"/>
</dbReference>
<gene>
    <name evidence="5" type="ORF">OQ273_01485</name>
</gene>
<dbReference type="InterPro" id="IPR000835">
    <property type="entry name" value="HTH_MarR-typ"/>
</dbReference>
<dbReference type="GO" id="GO:0003677">
    <property type="term" value="F:DNA binding"/>
    <property type="evidence" value="ECO:0007669"/>
    <property type="project" value="UniProtKB-KW"/>
</dbReference>
<dbReference type="SMART" id="SM00347">
    <property type="entry name" value="HTH_MARR"/>
    <property type="match status" value="1"/>
</dbReference>
<keyword evidence="3" id="KW-0804">Transcription</keyword>
<sequence>MTKGGKQKGAFVPSYLLYLLAASSEAASAQFHARVRANGLRVPEWRVLACLSDQDGLMITRLAEYALAEQSRLTRIVDQMDKKGLVERRVDDGDRRKVRVHLTDAGRALAETLVQEARDHESRLLGLLEDTDAARIKPALQALLRSLEHVSPGD</sequence>
<dbReference type="SUPFAM" id="SSF46785">
    <property type="entry name" value="Winged helix' DNA-binding domain"/>
    <property type="match status" value="1"/>
</dbReference>
<evidence type="ECO:0000256" key="1">
    <source>
        <dbReference type="ARBA" id="ARBA00023015"/>
    </source>
</evidence>
<dbReference type="PANTHER" id="PTHR42756">
    <property type="entry name" value="TRANSCRIPTIONAL REGULATOR, MARR"/>
    <property type="match status" value="1"/>
</dbReference>
<dbReference type="RefSeq" id="WP_271292083.1">
    <property type="nucleotide sequence ID" value="NZ_JAPJZI010000001.1"/>
</dbReference>
<evidence type="ECO:0000313" key="5">
    <source>
        <dbReference type="EMBL" id="MDA5397230.1"/>
    </source>
</evidence>
<evidence type="ECO:0000256" key="3">
    <source>
        <dbReference type="ARBA" id="ARBA00023163"/>
    </source>
</evidence>